<gene>
    <name evidence="3" type="primary">ureF</name>
    <name evidence="4" type="ORF">Q4Q40_05480</name>
</gene>
<keyword evidence="1 3" id="KW-0996">Nickel insertion</keyword>
<dbReference type="Proteomes" id="UP001176806">
    <property type="component" value="Unassembled WGS sequence"/>
</dbReference>
<dbReference type="EMBL" id="JAUOEL010000002">
    <property type="protein sequence ID" value="MDO5973627.1"/>
    <property type="molecule type" value="Genomic_DNA"/>
</dbReference>
<sequence length="228" mass="25639">MTQALLHLLHICDPMLPIGGFSHSYGLETYTQQEIIKSPEQVLNFLRDMLTHTVLPNDASFISLTYDACETNNWSEIIALDALCHASKLPMEIRKASQKLGIRLTKIFAPLISSELTNKTQAAIKSKELFGHYSILYGVFAHQLNIKKEDAIQGYFYNTAIGFITNAVKLIPLSQDTGQQLIYKLLPLIAELSKKALHPDLDKLGISSVGLDIRSMEHEKLYSRLYMS</sequence>
<dbReference type="Gene3D" id="1.10.4190.10">
    <property type="entry name" value="Urease accessory protein UreF"/>
    <property type="match status" value="1"/>
</dbReference>
<dbReference type="PANTHER" id="PTHR33620">
    <property type="entry name" value="UREASE ACCESSORY PROTEIN F"/>
    <property type="match status" value="1"/>
</dbReference>
<dbReference type="InterPro" id="IPR038277">
    <property type="entry name" value="UreF_sf"/>
</dbReference>
<dbReference type="PIRSF" id="PIRSF009467">
    <property type="entry name" value="Ureas_acces_UreF"/>
    <property type="match status" value="1"/>
</dbReference>
<organism evidence="4 5">
    <name type="scientific">Flavivirga jejuensis</name>
    <dbReference type="NCBI Taxonomy" id="870487"/>
    <lineage>
        <taxon>Bacteria</taxon>
        <taxon>Pseudomonadati</taxon>
        <taxon>Bacteroidota</taxon>
        <taxon>Flavobacteriia</taxon>
        <taxon>Flavobacteriales</taxon>
        <taxon>Flavobacteriaceae</taxon>
        <taxon>Flavivirga</taxon>
    </lineage>
</organism>
<name>A0ABT8WKG8_9FLAO</name>
<evidence type="ECO:0000313" key="4">
    <source>
        <dbReference type="EMBL" id="MDO5973627.1"/>
    </source>
</evidence>
<proteinExistence type="inferred from homology"/>
<dbReference type="PANTHER" id="PTHR33620:SF1">
    <property type="entry name" value="UREASE ACCESSORY PROTEIN F"/>
    <property type="match status" value="1"/>
</dbReference>
<comment type="similarity">
    <text evidence="3">Belongs to the UreF family.</text>
</comment>
<keyword evidence="5" id="KW-1185">Reference proteome</keyword>
<dbReference type="Pfam" id="PF01730">
    <property type="entry name" value="UreF"/>
    <property type="match status" value="1"/>
</dbReference>
<evidence type="ECO:0000256" key="1">
    <source>
        <dbReference type="ARBA" id="ARBA00022988"/>
    </source>
</evidence>
<protein>
    <recommendedName>
        <fullName evidence="3">Urease accessory protein UreF</fullName>
    </recommendedName>
</protein>
<evidence type="ECO:0000313" key="5">
    <source>
        <dbReference type="Proteomes" id="UP001176806"/>
    </source>
</evidence>
<dbReference type="RefSeq" id="WP_303300734.1">
    <property type="nucleotide sequence ID" value="NZ_BAABDA010000051.1"/>
</dbReference>
<dbReference type="InterPro" id="IPR002639">
    <property type="entry name" value="UreF"/>
</dbReference>
<evidence type="ECO:0000256" key="2">
    <source>
        <dbReference type="ARBA" id="ARBA00023186"/>
    </source>
</evidence>
<comment type="subcellular location">
    <subcellularLocation>
        <location evidence="3">Cytoplasm</location>
    </subcellularLocation>
</comment>
<dbReference type="HAMAP" id="MF_01385">
    <property type="entry name" value="UreF"/>
    <property type="match status" value="1"/>
</dbReference>
<comment type="function">
    <text evidence="3">Required for maturation of urease via the functional incorporation of the urease nickel metallocenter.</text>
</comment>
<comment type="subunit">
    <text evidence="3">UreD, UreF and UreG form a complex that acts as a GTP-hydrolysis-dependent molecular chaperone, activating the urease apoprotein by helping to assemble the nickel containing metallocenter of UreC. The UreE protein probably delivers the nickel.</text>
</comment>
<evidence type="ECO:0000256" key="3">
    <source>
        <dbReference type="HAMAP-Rule" id="MF_01385"/>
    </source>
</evidence>
<comment type="caution">
    <text evidence="4">The sequence shown here is derived from an EMBL/GenBank/DDBJ whole genome shotgun (WGS) entry which is preliminary data.</text>
</comment>
<keyword evidence="3" id="KW-0963">Cytoplasm</keyword>
<keyword evidence="2 3" id="KW-0143">Chaperone</keyword>
<reference evidence="4" key="1">
    <citation type="submission" date="2023-07" db="EMBL/GenBank/DDBJ databases">
        <title>Two novel species in the genus Flavivirga.</title>
        <authorList>
            <person name="Kwon K."/>
        </authorList>
    </citation>
    <scope>NUCLEOTIDE SEQUENCE</scope>
    <source>
        <strain evidence="4">KACC 14158</strain>
    </source>
</reference>
<accession>A0ABT8WKG8</accession>